<keyword evidence="5" id="KW-0067">ATP-binding</keyword>
<dbReference type="GO" id="GO:0043565">
    <property type="term" value="F:sequence-specific DNA binding"/>
    <property type="evidence" value="ECO:0007669"/>
    <property type="project" value="InterPro"/>
</dbReference>
<dbReference type="SUPFAM" id="SSF52172">
    <property type="entry name" value="CheY-like"/>
    <property type="match status" value="1"/>
</dbReference>
<keyword evidence="16" id="KW-1185">Reference proteome</keyword>
<dbReference type="InterPro" id="IPR027417">
    <property type="entry name" value="P-loop_NTPase"/>
</dbReference>
<dbReference type="InterPro" id="IPR058031">
    <property type="entry name" value="AAA_lid_NorR"/>
</dbReference>
<evidence type="ECO:0000256" key="10">
    <source>
        <dbReference type="ARBA" id="ARBA00023163"/>
    </source>
</evidence>
<evidence type="ECO:0000256" key="12">
    <source>
        <dbReference type="SAM" id="MobiDB-lite"/>
    </source>
</evidence>
<dbReference type="Proteomes" id="UP000027432">
    <property type="component" value="Unassembled WGS sequence"/>
</dbReference>
<evidence type="ECO:0000256" key="2">
    <source>
        <dbReference type="ARBA" id="ARBA00011135"/>
    </source>
</evidence>
<dbReference type="Pfam" id="PF25601">
    <property type="entry name" value="AAA_lid_14"/>
    <property type="match status" value="1"/>
</dbReference>
<dbReference type="FunFam" id="3.40.50.300:FF:000006">
    <property type="entry name" value="DNA-binding transcriptional regulator NtrC"/>
    <property type="match status" value="1"/>
</dbReference>
<evidence type="ECO:0000256" key="9">
    <source>
        <dbReference type="ARBA" id="ARBA00023159"/>
    </source>
</evidence>
<dbReference type="RefSeq" id="WP_084714482.1">
    <property type="nucleotide sequence ID" value="NZ_AUND01000042.1"/>
</dbReference>
<protein>
    <recommendedName>
        <fullName evidence="3">Nif-specific regulatory protein</fullName>
    </recommendedName>
</protein>
<dbReference type="Gene3D" id="1.10.8.60">
    <property type="match status" value="1"/>
</dbReference>
<dbReference type="Pfam" id="PF02954">
    <property type="entry name" value="HTH_8"/>
    <property type="match status" value="1"/>
</dbReference>
<sequence>MSAQENDQSSAASADKTGPGTGLPDYEGGPRQNVRPTDPNTAEHVLLIEDIGSLRAIYDAYLRAAGFVTHSAETAAEGLAIFRAHPIRMVLLDLMLPDRDGDTMIEEMLELRPRTAIIVVTADRSVDRAVRAMHAGAVDFLVKPIDETRLNAAIDRARSASLQAPGENLAETKAPLGDFIGTSSRMQSVYERARSAARSSAPVYLWGESGTGKELCAHAIHSNGTRGSGPFVTLDCGSLPPDRLDSELFGHHSGAFPGALHDKPGAVTMADGGTLLLDNVCELPMPAQIKLLRFLETGQVKPYGATEPVTVDVRVISASAKTPTETLASGKMREDLYYRLNVLSIEMPPLRSHGEDIGPIARMALERFAAEENRCYNVITDDAIRKLEQMPWPGNVRQLMNVLRAAMVMHDGPVLRAEMLPDLPSVAPLADAPETGEASGLTFEGMTLSEIERIVIEAAIERHDGSIPRAANELGVAPSTIYRKRESWAAQD</sequence>
<dbReference type="PROSITE" id="PS00688">
    <property type="entry name" value="SIGMA54_INTERACT_3"/>
    <property type="match status" value="1"/>
</dbReference>
<keyword evidence="11" id="KW-0597">Phosphoprotein</keyword>
<feature type="modified residue" description="4-aspartylphosphate" evidence="11">
    <location>
        <position position="93"/>
    </location>
</feature>
<evidence type="ECO:0000313" key="15">
    <source>
        <dbReference type="EMBL" id="KEO50549.1"/>
    </source>
</evidence>
<dbReference type="SMART" id="SM00448">
    <property type="entry name" value="REC"/>
    <property type="match status" value="1"/>
</dbReference>
<dbReference type="PROSITE" id="PS50110">
    <property type="entry name" value="RESPONSE_REGULATORY"/>
    <property type="match status" value="1"/>
</dbReference>
<dbReference type="AlphaFoldDB" id="A0A074J239"/>
<evidence type="ECO:0000259" key="13">
    <source>
        <dbReference type="PROSITE" id="PS50045"/>
    </source>
</evidence>
<evidence type="ECO:0000259" key="14">
    <source>
        <dbReference type="PROSITE" id="PS50110"/>
    </source>
</evidence>
<keyword evidence="8" id="KW-0238">DNA-binding</keyword>
<dbReference type="InterPro" id="IPR002197">
    <property type="entry name" value="HTH_Fis"/>
</dbReference>
<feature type="compositionally biased region" description="Polar residues" evidence="12">
    <location>
        <begin position="1"/>
        <end position="12"/>
    </location>
</feature>
<dbReference type="InterPro" id="IPR001789">
    <property type="entry name" value="Sig_transdc_resp-reg_receiver"/>
</dbReference>
<evidence type="ECO:0000256" key="7">
    <source>
        <dbReference type="ARBA" id="ARBA00023015"/>
    </source>
</evidence>
<dbReference type="GO" id="GO:0005524">
    <property type="term" value="F:ATP binding"/>
    <property type="evidence" value="ECO:0007669"/>
    <property type="project" value="UniProtKB-KW"/>
</dbReference>
<dbReference type="PANTHER" id="PTHR32071:SF117">
    <property type="entry name" value="PTS-DEPENDENT DIHYDROXYACETONE KINASE OPERON REGULATORY PROTEIN-RELATED"/>
    <property type="match status" value="1"/>
</dbReference>
<dbReference type="Gene3D" id="1.10.10.60">
    <property type="entry name" value="Homeodomain-like"/>
    <property type="match status" value="1"/>
</dbReference>
<evidence type="ECO:0000256" key="4">
    <source>
        <dbReference type="ARBA" id="ARBA00022741"/>
    </source>
</evidence>
<keyword evidence="4" id="KW-0547">Nucleotide-binding</keyword>
<keyword evidence="6" id="KW-0902">Two-component regulatory system</keyword>
<keyword evidence="10" id="KW-0804">Transcription</keyword>
<organism evidence="15 16">
    <name type="scientific">Thioclava pacifica DSM 10166</name>
    <dbReference type="NCBI Taxonomy" id="1353537"/>
    <lineage>
        <taxon>Bacteria</taxon>
        <taxon>Pseudomonadati</taxon>
        <taxon>Pseudomonadota</taxon>
        <taxon>Alphaproteobacteria</taxon>
        <taxon>Rhodobacterales</taxon>
        <taxon>Paracoccaceae</taxon>
        <taxon>Thioclava</taxon>
    </lineage>
</organism>
<feature type="domain" description="Response regulatory" evidence="14">
    <location>
        <begin position="44"/>
        <end position="158"/>
    </location>
</feature>
<evidence type="ECO:0000256" key="1">
    <source>
        <dbReference type="ARBA" id="ARBA00002167"/>
    </source>
</evidence>
<evidence type="ECO:0000256" key="6">
    <source>
        <dbReference type="ARBA" id="ARBA00023012"/>
    </source>
</evidence>
<dbReference type="PANTHER" id="PTHR32071">
    <property type="entry name" value="TRANSCRIPTIONAL REGULATORY PROTEIN"/>
    <property type="match status" value="1"/>
</dbReference>
<reference evidence="15 16" key="1">
    <citation type="submission" date="2013-07" db="EMBL/GenBank/DDBJ databases">
        <title>Thioclava pacifica DSM 10166 Genome Sequencing.</title>
        <authorList>
            <person name="Lai Q."/>
            <person name="Shao Z."/>
        </authorList>
    </citation>
    <scope>NUCLEOTIDE SEQUENCE [LARGE SCALE GENOMIC DNA]</scope>
    <source>
        <strain evidence="15 16">DSM 10166</strain>
    </source>
</reference>
<dbReference type="InterPro" id="IPR002078">
    <property type="entry name" value="Sigma_54_int"/>
</dbReference>
<feature type="region of interest" description="Disordered" evidence="12">
    <location>
        <begin position="1"/>
        <end position="39"/>
    </location>
</feature>
<evidence type="ECO:0000256" key="8">
    <source>
        <dbReference type="ARBA" id="ARBA00023125"/>
    </source>
</evidence>
<dbReference type="GO" id="GO:0006355">
    <property type="term" value="P:regulation of DNA-templated transcription"/>
    <property type="evidence" value="ECO:0007669"/>
    <property type="project" value="InterPro"/>
</dbReference>
<dbReference type="EMBL" id="AUND01000042">
    <property type="protein sequence ID" value="KEO50549.1"/>
    <property type="molecule type" value="Genomic_DNA"/>
</dbReference>
<dbReference type="Pfam" id="PF00072">
    <property type="entry name" value="Response_reg"/>
    <property type="match status" value="1"/>
</dbReference>
<dbReference type="GO" id="GO:0000160">
    <property type="term" value="P:phosphorelay signal transduction system"/>
    <property type="evidence" value="ECO:0007669"/>
    <property type="project" value="UniProtKB-KW"/>
</dbReference>
<keyword evidence="7" id="KW-0805">Transcription regulation</keyword>
<dbReference type="InterPro" id="IPR025944">
    <property type="entry name" value="Sigma_54_int_dom_CS"/>
</dbReference>
<proteinExistence type="predicted"/>
<gene>
    <name evidence="15" type="ORF">TP2_14885</name>
</gene>
<dbReference type="SUPFAM" id="SSF52540">
    <property type="entry name" value="P-loop containing nucleoside triphosphate hydrolases"/>
    <property type="match status" value="1"/>
</dbReference>
<dbReference type="Gene3D" id="3.40.50.300">
    <property type="entry name" value="P-loop containing nucleotide triphosphate hydrolases"/>
    <property type="match status" value="1"/>
</dbReference>
<name>A0A074J239_9RHOB</name>
<evidence type="ECO:0000256" key="11">
    <source>
        <dbReference type="PROSITE-ProRule" id="PRU00169"/>
    </source>
</evidence>
<dbReference type="CDD" id="cd00009">
    <property type="entry name" value="AAA"/>
    <property type="match status" value="1"/>
</dbReference>
<evidence type="ECO:0000313" key="16">
    <source>
        <dbReference type="Proteomes" id="UP000027432"/>
    </source>
</evidence>
<evidence type="ECO:0000256" key="5">
    <source>
        <dbReference type="ARBA" id="ARBA00022840"/>
    </source>
</evidence>
<feature type="domain" description="Sigma-54 factor interaction" evidence="13">
    <location>
        <begin position="179"/>
        <end position="408"/>
    </location>
</feature>
<comment type="caution">
    <text evidence="15">The sequence shown here is derived from an EMBL/GenBank/DDBJ whole genome shotgun (WGS) entry which is preliminary data.</text>
</comment>
<dbReference type="InterPro" id="IPR009057">
    <property type="entry name" value="Homeodomain-like_sf"/>
</dbReference>
<comment type="function">
    <text evidence="1">Required for activation of most nif operons, which are directly involved in nitrogen fixation.</text>
</comment>
<dbReference type="Pfam" id="PF00158">
    <property type="entry name" value="Sigma54_activat"/>
    <property type="match status" value="1"/>
</dbReference>
<comment type="subunit">
    <text evidence="2">Interacts with sigma-54.</text>
</comment>
<dbReference type="OrthoDB" id="9802388at2"/>
<dbReference type="InterPro" id="IPR011006">
    <property type="entry name" value="CheY-like_superfamily"/>
</dbReference>
<evidence type="ECO:0000256" key="3">
    <source>
        <dbReference type="ARBA" id="ARBA00015308"/>
    </source>
</evidence>
<dbReference type="PROSITE" id="PS50045">
    <property type="entry name" value="SIGMA54_INTERACT_4"/>
    <property type="match status" value="1"/>
</dbReference>
<dbReference type="SUPFAM" id="SSF46689">
    <property type="entry name" value="Homeodomain-like"/>
    <property type="match status" value="1"/>
</dbReference>
<dbReference type="eggNOG" id="COG2204">
    <property type="taxonomic scope" value="Bacteria"/>
</dbReference>
<dbReference type="Gene3D" id="3.40.50.2300">
    <property type="match status" value="1"/>
</dbReference>
<accession>A0A074J239</accession>
<dbReference type="STRING" id="1353537.TP2_14885"/>
<keyword evidence="9" id="KW-0010">Activator</keyword>